<reference evidence="2" key="1">
    <citation type="journal article" date="2011" name="Genome Biol.">
        <title>The draft genome of the carcinogenic human liver fluke Clonorchis sinensis.</title>
        <authorList>
            <person name="Wang X."/>
            <person name="Chen W."/>
            <person name="Huang Y."/>
            <person name="Sun J."/>
            <person name="Men J."/>
            <person name="Liu H."/>
            <person name="Luo F."/>
            <person name="Guo L."/>
            <person name="Lv X."/>
            <person name="Deng C."/>
            <person name="Zhou C."/>
            <person name="Fan Y."/>
            <person name="Li X."/>
            <person name="Huang L."/>
            <person name="Hu Y."/>
            <person name="Liang C."/>
            <person name="Hu X."/>
            <person name="Xu J."/>
            <person name="Yu X."/>
        </authorList>
    </citation>
    <scope>NUCLEOTIDE SEQUENCE [LARGE SCALE GENOMIC DNA]</scope>
    <source>
        <strain evidence="2">Henan</strain>
    </source>
</reference>
<evidence type="ECO:0000256" key="1">
    <source>
        <dbReference type="SAM" id="MobiDB-lite"/>
    </source>
</evidence>
<keyword evidence="3" id="KW-1185">Reference proteome</keyword>
<accession>G7YEV7</accession>
<name>G7YEV7_CLOSI</name>
<proteinExistence type="predicted"/>
<feature type="compositionally biased region" description="Polar residues" evidence="1">
    <location>
        <begin position="125"/>
        <end position="162"/>
    </location>
</feature>
<feature type="region of interest" description="Disordered" evidence="1">
    <location>
        <begin position="116"/>
        <end position="162"/>
    </location>
</feature>
<dbReference type="AlphaFoldDB" id="G7YEV7"/>
<evidence type="ECO:0000313" key="2">
    <source>
        <dbReference type="EMBL" id="GAA51490.1"/>
    </source>
</evidence>
<reference key="2">
    <citation type="submission" date="2011-10" db="EMBL/GenBank/DDBJ databases">
        <title>The genome and transcriptome sequence of Clonorchis sinensis provide insights into the carcinogenic liver fluke.</title>
        <authorList>
            <person name="Wang X."/>
            <person name="Huang Y."/>
            <person name="Chen W."/>
            <person name="Liu H."/>
            <person name="Guo L."/>
            <person name="Chen Y."/>
            <person name="Luo F."/>
            <person name="Zhou W."/>
            <person name="Sun J."/>
            <person name="Mao Q."/>
            <person name="Liang P."/>
            <person name="Zhou C."/>
            <person name="Tian Y."/>
            <person name="Men J."/>
            <person name="Lv X."/>
            <person name="Huang L."/>
            <person name="Zhou J."/>
            <person name="Hu Y."/>
            <person name="Li R."/>
            <person name="Zhang F."/>
            <person name="Lei H."/>
            <person name="Li X."/>
            <person name="Hu X."/>
            <person name="Liang C."/>
            <person name="Xu J."/>
            <person name="Wu Z."/>
            <person name="Yu X."/>
        </authorList>
    </citation>
    <scope>NUCLEOTIDE SEQUENCE</scope>
    <source>
        <strain>Henan</strain>
    </source>
</reference>
<dbReference type="EMBL" id="DF143160">
    <property type="protein sequence ID" value="GAA51490.1"/>
    <property type="molecule type" value="Genomic_DNA"/>
</dbReference>
<evidence type="ECO:0000313" key="3">
    <source>
        <dbReference type="Proteomes" id="UP000008909"/>
    </source>
</evidence>
<gene>
    <name evidence="2" type="ORF">CLF_106245</name>
</gene>
<feature type="region of interest" description="Disordered" evidence="1">
    <location>
        <begin position="179"/>
        <end position="224"/>
    </location>
</feature>
<protein>
    <submittedName>
        <fullName evidence="2">Uncharacterized protein</fullName>
    </submittedName>
</protein>
<dbReference type="Proteomes" id="UP000008909">
    <property type="component" value="Unassembled WGS sequence"/>
</dbReference>
<organism evidence="2 3">
    <name type="scientific">Clonorchis sinensis</name>
    <name type="common">Chinese liver fluke</name>
    <dbReference type="NCBI Taxonomy" id="79923"/>
    <lineage>
        <taxon>Eukaryota</taxon>
        <taxon>Metazoa</taxon>
        <taxon>Spiralia</taxon>
        <taxon>Lophotrochozoa</taxon>
        <taxon>Platyhelminthes</taxon>
        <taxon>Trematoda</taxon>
        <taxon>Digenea</taxon>
        <taxon>Opisthorchiida</taxon>
        <taxon>Opisthorchiata</taxon>
        <taxon>Opisthorchiidae</taxon>
        <taxon>Clonorchis</taxon>
    </lineage>
</organism>
<feature type="compositionally biased region" description="Basic and acidic residues" evidence="1">
    <location>
        <begin position="208"/>
        <end position="224"/>
    </location>
</feature>
<sequence length="490" mass="53391">MQRKHRRNDCNALTVFKPAHTKSKGIPNAVKEASPTNFIAMTETNAVCQTGRKLDIGMHKLVLALIHEDGEGHQVNWDNAVMQPEGSTRAGILPGCPSPYTGSREAEVGFEPQRSGVNKFARDNSGPSSKRFWSSGNTLTSKKVGVTHTNNPPSLRNGNSTEPHIYAYRQVVWKLKQVSSNGESSGGFRDGRQLGNYKRSARRSGSGGKREGNGVDQLDVGKRLNEMDRMRPSKSRLMHARQATAQFAYYRMATTIVHENMEAIEPYYSGYATGKSREKLKNEPENPAVYAFTANPEYGSVEENWGAIGLYGDCVVERRITAPLLGHALGANEVDIGAAIGGPPRKGDVGAQPGTATMLDVEHIQSKKTIINKLGQPGGISTLVPPSGDMEDIHRKIIPAGRLLLIQLHTFSDECRPTSSDNGADFDFPQLPSSILALVLLSGGTEVFQLNEFTIGKLVALRFASWDKSDNSGFNESTSFQVDLAGEQLH</sequence>